<keyword evidence="3" id="KW-0810">Translation regulation</keyword>
<evidence type="ECO:0000256" key="2">
    <source>
        <dbReference type="ARBA" id="ARBA00022540"/>
    </source>
</evidence>
<dbReference type="InterPro" id="IPR023398">
    <property type="entry name" value="TIF_eIF4e-like"/>
</dbReference>
<proteinExistence type="inferred from homology"/>
<keyword evidence="8" id="KW-1185">Reference proteome</keyword>
<dbReference type="GO" id="GO:0000340">
    <property type="term" value="F:RNA 7-methylguanosine cap binding"/>
    <property type="evidence" value="ECO:0007669"/>
    <property type="project" value="TreeGrafter"/>
</dbReference>
<dbReference type="AlphaFoldDB" id="A0A6L2PJ93"/>
<dbReference type="Gene3D" id="3.30.760.10">
    <property type="entry name" value="RNA Cap, Translation Initiation Factor Eif4e"/>
    <property type="match status" value="1"/>
</dbReference>
<sequence>MNLTEPAQMSYVSADLSGKMAAFKSECGDYSCDLSQSPVFTDSTLHNLRSKETKGVPLQTPWTFWLDKSIPGSTAAEYQATLKKIYTVSSVQGFWAVYNNIPSAGDLQVRYSYHLMRDEHKPLWEESYNQQGGTWRLKCFKNDTTRVWRELLLAAIGEQFSDSVAEGDEVCGVTVSVRERDDLVQVWNVCAELAPEATVLRKIHRLLPDVSFTTEFYKREYLPLYGFKCM</sequence>
<evidence type="ECO:0000256" key="5">
    <source>
        <dbReference type="ARBA" id="ARBA00022917"/>
    </source>
</evidence>
<evidence type="ECO:0000313" key="7">
    <source>
        <dbReference type="EMBL" id="GFG32466.1"/>
    </source>
</evidence>
<dbReference type="InterPro" id="IPR001040">
    <property type="entry name" value="TIF_eIF_4E"/>
</dbReference>
<dbReference type="Proteomes" id="UP000502823">
    <property type="component" value="Unassembled WGS sequence"/>
</dbReference>
<dbReference type="GO" id="GO:0016281">
    <property type="term" value="C:eukaryotic translation initiation factor 4F complex"/>
    <property type="evidence" value="ECO:0007669"/>
    <property type="project" value="TreeGrafter"/>
</dbReference>
<reference evidence="8" key="1">
    <citation type="submission" date="2020-01" db="EMBL/GenBank/DDBJ databases">
        <title>Draft genome sequence of the Termite Coptotermes fromosanus.</title>
        <authorList>
            <person name="Itakura S."/>
            <person name="Yosikawa Y."/>
            <person name="Umezawa K."/>
        </authorList>
    </citation>
    <scope>NUCLEOTIDE SEQUENCE [LARGE SCALE GENOMIC DNA]</scope>
</reference>
<dbReference type="SUPFAM" id="SSF55418">
    <property type="entry name" value="eIF4e-like"/>
    <property type="match status" value="1"/>
</dbReference>
<evidence type="ECO:0000313" key="8">
    <source>
        <dbReference type="Proteomes" id="UP000502823"/>
    </source>
</evidence>
<dbReference type="GO" id="GO:0003743">
    <property type="term" value="F:translation initiation factor activity"/>
    <property type="evidence" value="ECO:0007669"/>
    <property type="project" value="UniProtKB-KW"/>
</dbReference>
<dbReference type="EMBL" id="BLKM01004803">
    <property type="protein sequence ID" value="GFG32466.1"/>
    <property type="molecule type" value="Genomic_DNA"/>
</dbReference>
<keyword evidence="5 6" id="KW-0648">Protein biosynthesis</keyword>
<organism evidence="7 8">
    <name type="scientific">Coptotermes formosanus</name>
    <name type="common">Formosan subterranean termite</name>
    <dbReference type="NCBI Taxonomy" id="36987"/>
    <lineage>
        <taxon>Eukaryota</taxon>
        <taxon>Metazoa</taxon>
        <taxon>Ecdysozoa</taxon>
        <taxon>Arthropoda</taxon>
        <taxon>Hexapoda</taxon>
        <taxon>Insecta</taxon>
        <taxon>Pterygota</taxon>
        <taxon>Neoptera</taxon>
        <taxon>Polyneoptera</taxon>
        <taxon>Dictyoptera</taxon>
        <taxon>Blattodea</taxon>
        <taxon>Blattoidea</taxon>
        <taxon>Termitoidae</taxon>
        <taxon>Rhinotermitidae</taxon>
        <taxon>Coptotermes</taxon>
    </lineage>
</organism>
<comment type="similarity">
    <text evidence="1 6">Belongs to the eukaryotic initiation factor 4E family.</text>
</comment>
<dbReference type="PANTHER" id="PTHR11960:SF66">
    <property type="entry name" value="EUKARYOTIC TRANSLATION INITIATION FACTOR 4E TYPE 3"/>
    <property type="match status" value="1"/>
</dbReference>
<accession>A0A6L2PJ93</accession>
<keyword evidence="4 6" id="KW-0694">RNA-binding</keyword>
<dbReference type="OrthoDB" id="17977at2759"/>
<dbReference type="InParanoid" id="A0A6L2PJ93"/>
<evidence type="ECO:0000256" key="6">
    <source>
        <dbReference type="RuleBase" id="RU004374"/>
    </source>
</evidence>
<dbReference type="GO" id="GO:0006417">
    <property type="term" value="P:regulation of translation"/>
    <property type="evidence" value="ECO:0007669"/>
    <property type="project" value="UniProtKB-KW"/>
</dbReference>
<evidence type="ECO:0000256" key="4">
    <source>
        <dbReference type="ARBA" id="ARBA00022884"/>
    </source>
</evidence>
<dbReference type="PANTHER" id="PTHR11960">
    <property type="entry name" value="EUKARYOTIC TRANSLATION INITIATION FACTOR 4E RELATED"/>
    <property type="match status" value="1"/>
</dbReference>
<evidence type="ECO:0000256" key="1">
    <source>
        <dbReference type="ARBA" id="ARBA00009860"/>
    </source>
</evidence>
<gene>
    <name evidence="7" type="ORF">Cfor_11912</name>
</gene>
<protein>
    <recommendedName>
        <fullName evidence="9">Eukaryotic translation initiation factor 4E type 3</fullName>
    </recommendedName>
</protein>
<comment type="caution">
    <text evidence="7">The sequence shown here is derived from an EMBL/GenBank/DDBJ whole genome shotgun (WGS) entry which is preliminary data.</text>
</comment>
<evidence type="ECO:0008006" key="9">
    <source>
        <dbReference type="Google" id="ProtNLM"/>
    </source>
</evidence>
<name>A0A6L2PJ93_COPFO</name>
<keyword evidence="2 6" id="KW-0396">Initiation factor</keyword>
<dbReference type="Pfam" id="PF01652">
    <property type="entry name" value="IF4E"/>
    <property type="match status" value="1"/>
</dbReference>
<evidence type="ECO:0000256" key="3">
    <source>
        <dbReference type="ARBA" id="ARBA00022845"/>
    </source>
</evidence>
<dbReference type="FunFam" id="3.30.760.10:FF:000007">
    <property type="entry name" value="Eukaryotic translation initiation factor 4E family member 3"/>
    <property type="match status" value="1"/>
</dbReference>